<sequence length="454" mass="49091">MTYRSVNPYTEDVVAEYAEHTDAQLEEVLIRADATYREWSRASFAERGKVLSAAADLLHERREELARLATTEMGKRYIELLWEIDLCVPILRYYATEAERILAPKTIEVPDGTARVDAAPLGVIFGIEPWNFPYFQLLRIAAPVMMAGNTVVMKHAPSVPGCALAVEKVFLDAGAPQGLYTNVFLTDEQSARVIADRRITGVALTGSERAGSAVAAAAGRSLKRATLELGGSDPFLVLDDADLDLAVPLAVAARTMNTGQACAAAKRFIVHSSLYDAFLQRFTAAFAAMEPGDPMDEATDFGPLVGENALDRVLDQIELAREHGATVAVGGKRIDRTGYFLEPTVLTGVTPENPVFRQEIFAQVAMVFRVDSDEEAVALANDSDFGLGSTVVSADVARAERIAAQLEVGMVFINRGGEAGPTLPWGGVKNSGYGRGLSDFGITEFVNWKLVRIA</sequence>
<dbReference type="GO" id="GO:0102810">
    <property type="term" value="F:glutarate-semialdehyde dehydrogenase (NADP+) activity"/>
    <property type="evidence" value="ECO:0007669"/>
    <property type="project" value="UniProtKB-EC"/>
</dbReference>
<evidence type="ECO:0000313" key="5">
    <source>
        <dbReference type="EMBL" id="NYI88828.1"/>
    </source>
</evidence>
<evidence type="ECO:0000313" key="6">
    <source>
        <dbReference type="Proteomes" id="UP000549616"/>
    </source>
</evidence>
<dbReference type="PANTHER" id="PTHR43217">
    <property type="entry name" value="SUCCINATE SEMIALDEHYDE DEHYDROGENASE [NAD(P)+] SAD"/>
    <property type="match status" value="1"/>
</dbReference>
<dbReference type="InterPro" id="IPR016163">
    <property type="entry name" value="Ald_DH_C"/>
</dbReference>
<dbReference type="GO" id="GO:0004777">
    <property type="term" value="F:succinate-semialdehyde dehydrogenase (NAD+) activity"/>
    <property type="evidence" value="ECO:0007669"/>
    <property type="project" value="TreeGrafter"/>
</dbReference>
<dbReference type="InterPro" id="IPR047110">
    <property type="entry name" value="GABD/Sad-like"/>
</dbReference>
<keyword evidence="3 5" id="KW-0560">Oxidoreductase</keyword>
<name>A0A853B1A0_9PSEU</name>
<dbReference type="InterPro" id="IPR016161">
    <property type="entry name" value="Ald_DH/histidinol_DH"/>
</dbReference>
<evidence type="ECO:0000259" key="4">
    <source>
        <dbReference type="Pfam" id="PF00171"/>
    </source>
</evidence>
<dbReference type="RefSeq" id="WP_179773008.1">
    <property type="nucleotide sequence ID" value="NZ_JACCFK010000001.1"/>
</dbReference>
<evidence type="ECO:0000256" key="3">
    <source>
        <dbReference type="ARBA" id="ARBA00023002"/>
    </source>
</evidence>
<dbReference type="GO" id="GO:0036243">
    <property type="term" value="F:succinate-semialdehyde dehydrogenase (NADP+) activity"/>
    <property type="evidence" value="ECO:0007669"/>
    <property type="project" value="UniProtKB-EC"/>
</dbReference>
<comment type="similarity">
    <text evidence="1">Belongs to the aldehyde dehydrogenase family.</text>
</comment>
<dbReference type="SUPFAM" id="SSF53720">
    <property type="entry name" value="ALDH-like"/>
    <property type="match status" value="1"/>
</dbReference>
<reference evidence="5 6" key="1">
    <citation type="submission" date="2020-07" db="EMBL/GenBank/DDBJ databases">
        <title>Sequencing the genomes of 1000 actinobacteria strains.</title>
        <authorList>
            <person name="Klenk H.-P."/>
        </authorList>
    </citation>
    <scope>NUCLEOTIDE SEQUENCE [LARGE SCALE GENOMIC DNA]</scope>
    <source>
        <strain evidence="5 6">DSM 104006</strain>
    </source>
</reference>
<dbReference type="Proteomes" id="UP000549616">
    <property type="component" value="Unassembled WGS sequence"/>
</dbReference>
<keyword evidence="6" id="KW-1185">Reference proteome</keyword>
<dbReference type="FunFam" id="3.40.309.10:FF:000009">
    <property type="entry name" value="Aldehyde dehydrogenase A"/>
    <property type="match status" value="1"/>
</dbReference>
<accession>A0A853B1A0</accession>
<dbReference type="Gene3D" id="3.40.309.10">
    <property type="entry name" value="Aldehyde Dehydrogenase, Chain A, domain 2"/>
    <property type="match status" value="1"/>
</dbReference>
<proteinExistence type="inferred from homology"/>
<protein>
    <submittedName>
        <fullName evidence="5">Succinate-semialdehyde dehydrogenase/glutarate-semialdehyde dehydrogenase</fullName>
        <ecNumber evidence="5">1.2.1.16</ecNumber>
        <ecNumber evidence="5">1.2.1.20</ecNumber>
        <ecNumber evidence="5">1.2.1.79</ecNumber>
    </submittedName>
</protein>
<dbReference type="PANTHER" id="PTHR43217:SF2">
    <property type="entry name" value="SUCCINATE-SEMIALDEHYDE DEHYDROGENASE [NADP(+)]"/>
    <property type="match status" value="1"/>
</dbReference>
<comment type="caution">
    <text evidence="5">The sequence shown here is derived from an EMBL/GenBank/DDBJ whole genome shotgun (WGS) entry which is preliminary data.</text>
</comment>
<gene>
    <name evidence="5" type="ORF">HNR02_002151</name>
</gene>
<dbReference type="InterPro" id="IPR016162">
    <property type="entry name" value="Ald_DH_N"/>
</dbReference>
<evidence type="ECO:0000256" key="1">
    <source>
        <dbReference type="ARBA" id="ARBA00009986"/>
    </source>
</evidence>
<dbReference type="EC" id="1.2.1.79" evidence="5"/>
<organism evidence="5 6">
    <name type="scientific">Amycolatopsis endophytica</name>
    <dbReference type="NCBI Taxonomy" id="860233"/>
    <lineage>
        <taxon>Bacteria</taxon>
        <taxon>Bacillati</taxon>
        <taxon>Actinomycetota</taxon>
        <taxon>Actinomycetes</taxon>
        <taxon>Pseudonocardiales</taxon>
        <taxon>Pseudonocardiaceae</taxon>
        <taxon>Amycolatopsis</taxon>
    </lineage>
</organism>
<evidence type="ECO:0000256" key="2">
    <source>
        <dbReference type="ARBA" id="ARBA00022857"/>
    </source>
</evidence>
<keyword evidence="2" id="KW-0521">NADP</keyword>
<dbReference type="FunFam" id="3.40.605.10:FF:000012">
    <property type="entry name" value="NAD-dependent succinate-semialdehyde dehydrogenase"/>
    <property type="match status" value="1"/>
</dbReference>
<dbReference type="Gene3D" id="3.40.605.10">
    <property type="entry name" value="Aldehyde Dehydrogenase, Chain A, domain 1"/>
    <property type="match status" value="1"/>
</dbReference>
<feature type="domain" description="Aldehyde dehydrogenase" evidence="4">
    <location>
        <begin position="3"/>
        <end position="451"/>
    </location>
</feature>
<dbReference type="EC" id="1.2.1.16" evidence="5"/>
<dbReference type="AlphaFoldDB" id="A0A853B1A0"/>
<dbReference type="Pfam" id="PF00171">
    <property type="entry name" value="Aldedh"/>
    <property type="match status" value="1"/>
</dbReference>
<dbReference type="EMBL" id="JACCFK010000001">
    <property type="protein sequence ID" value="NYI88828.1"/>
    <property type="molecule type" value="Genomic_DNA"/>
</dbReference>
<dbReference type="InterPro" id="IPR015590">
    <property type="entry name" value="Aldehyde_DH_dom"/>
</dbReference>
<dbReference type="EC" id="1.2.1.20" evidence="5"/>